<dbReference type="PATRIC" id="fig|1423801.4.peg.2269"/>
<comment type="caution">
    <text evidence="1">The sequence shown here is derived from an EMBL/GenBank/DDBJ whole genome shotgun (WGS) entry which is preliminary data.</text>
</comment>
<dbReference type="OrthoDB" id="503948at2"/>
<evidence type="ECO:0008006" key="3">
    <source>
        <dbReference type="Google" id="ProtNLM"/>
    </source>
</evidence>
<gene>
    <name evidence="1" type="ORF">FD50_GL002223</name>
</gene>
<dbReference type="EMBL" id="AZFQ01000012">
    <property type="protein sequence ID" value="KRM00246.1"/>
    <property type="molecule type" value="Genomic_DNA"/>
</dbReference>
<proteinExistence type="predicted"/>
<dbReference type="InterPro" id="IPR010315">
    <property type="entry name" value="DUF915_hydro-like"/>
</dbReference>
<dbReference type="STRING" id="1423801.FD50_GL002223"/>
<organism evidence="1 2">
    <name type="scientific">Liquorilactobacillus satsumensis DSM 16230 = JCM 12392</name>
    <dbReference type="NCBI Taxonomy" id="1423801"/>
    <lineage>
        <taxon>Bacteria</taxon>
        <taxon>Bacillati</taxon>
        <taxon>Bacillota</taxon>
        <taxon>Bacilli</taxon>
        <taxon>Lactobacillales</taxon>
        <taxon>Lactobacillaceae</taxon>
        <taxon>Liquorilactobacillus</taxon>
    </lineage>
</organism>
<dbReference type="RefSeq" id="WP_056959682.1">
    <property type="nucleotide sequence ID" value="NZ_AZFQ01000012.1"/>
</dbReference>
<dbReference type="InterPro" id="IPR029058">
    <property type="entry name" value="AB_hydrolase_fold"/>
</dbReference>
<dbReference type="AlphaFoldDB" id="A0A0R1VB24"/>
<dbReference type="Pfam" id="PF06028">
    <property type="entry name" value="DUF915"/>
    <property type="match status" value="1"/>
</dbReference>
<reference evidence="1 2" key="1">
    <citation type="journal article" date="2015" name="Genome Announc.">
        <title>Expanding the biotechnology potential of lactobacilli through comparative genomics of 213 strains and associated genera.</title>
        <authorList>
            <person name="Sun Z."/>
            <person name="Harris H.M."/>
            <person name="McCann A."/>
            <person name="Guo C."/>
            <person name="Argimon S."/>
            <person name="Zhang W."/>
            <person name="Yang X."/>
            <person name="Jeffery I.B."/>
            <person name="Cooney J.C."/>
            <person name="Kagawa T.F."/>
            <person name="Liu W."/>
            <person name="Song Y."/>
            <person name="Salvetti E."/>
            <person name="Wrobel A."/>
            <person name="Rasinkangas P."/>
            <person name="Parkhill J."/>
            <person name="Rea M.C."/>
            <person name="O'Sullivan O."/>
            <person name="Ritari J."/>
            <person name="Douillard F.P."/>
            <person name="Paul Ross R."/>
            <person name="Yang R."/>
            <person name="Briner A.E."/>
            <person name="Felis G.E."/>
            <person name="de Vos W.M."/>
            <person name="Barrangou R."/>
            <person name="Klaenhammer T.R."/>
            <person name="Caufield P.W."/>
            <person name="Cui Y."/>
            <person name="Zhang H."/>
            <person name="O'Toole P.W."/>
        </authorList>
    </citation>
    <scope>NUCLEOTIDE SEQUENCE [LARGE SCALE GENOMIC DNA]</scope>
    <source>
        <strain evidence="1 2">DSM 16230</strain>
    </source>
</reference>
<dbReference type="Gene3D" id="3.40.50.1820">
    <property type="entry name" value="alpha/beta hydrolase"/>
    <property type="match status" value="1"/>
</dbReference>
<keyword evidence="2" id="KW-1185">Reference proteome</keyword>
<name>A0A0R1VB24_9LACO</name>
<protein>
    <recommendedName>
        <fullName evidence="3">Alpha/beta hydrolase</fullName>
    </recommendedName>
</protein>
<dbReference type="SUPFAM" id="SSF53474">
    <property type="entry name" value="alpha/beta-Hydrolases"/>
    <property type="match status" value="1"/>
</dbReference>
<dbReference type="Proteomes" id="UP000051166">
    <property type="component" value="Unassembled WGS sequence"/>
</dbReference>
<accession>A0A0R1VB24</accession>
<evidence type="ECO:0000313" key="1">
    <source>
        <dbReference type="EMBL" id="KRM00246.1"/>
    </source>
</evidence>
<sequence length="244" mass="27714">MNKKFDEPLLFIHGYAGNFFSFDRMIRFFKQKQLCSKRTLVFINSRGKSWIWGKKIRTGVAVQVIFLRNHASVTQQSAWLKELLLKLKNEDNIQHLSIVAHSMGAVSVLHLLTTCAQDPCLPQVRKIVCLGAPFNDLEPGRDTKEVERIPVSHLGPLYPTNLFAQMRRGAVNISRTTQFLNIIGDIDDGFSDGKVAVSSARMLRFLLKKGNFYRELVFEGKMAAHQRLHRNNAVFAAIAAFLLK</sequence>
<dbReference type="GeneID" id="98307169"/>
<evidence type="ECO:0000313" key="2">
    <source>
        <dbReference type="Proteomes" id="UP000051166"/>
    </source>
</evidence>